<evidence type="ECO:0000256" key="10">
    <source>
        <dbReference type="ARBA" id="ARBA00023163"/>
    </source>
</evidence>
<dbReference type="GO" id="GO:0046983">
    <property type="term" value="F:protein dimerization activity"/>
    <property type="evidence" value="ECO:0007669"/>
    <property type="project" value="InterPro"/>
</dbReference>
<reference evidence="15 17" key="1">
    <citation type="submission" date="2016-01" db="EMBL/GenBank/DDBJ databases">
        <title>Annotation of Pseudomonas oryzihabitans USDA-ARS-USMARC-56511.</title>
        <authorList>
            <person name="Harhay G.P."/>
            <person name="Harhay D.M."/>
            <person name="Smith T.P.L."/>
            <person name="Bono J.L."/>
            <person name="Heaton M.P."/>
            <person name="Clawson M.L."/>
            <person name="Chitko-Mckown C.G."/>
            <person name="Capik S.F."/>
            <person name="DeDonder K.D."/>
            <person name="Apley M.D."/>
            <person name="Lubbers B.V."/>
            <person name="White B.J."/>
            <person name="Larson R.L."/>
        </authorList>
    </citation>
    <scope>NUCLEOTIDE SEQUENCE [LARGE SCALE GENOMIC DNA]</scope>
    <source>
        <strain evidence="15 17">USDA-ARS-USMARC-56511</strain>
    </source>
</reference>
<dbReference type="Proteomes" id="UP000064137">
    <property type="component" value="Chromosome"/>
</dbReference>
<dbReference type="InterPro" id="IPR036388">
    <property type="entry name" value="WH-like_DNA-bd_sf"/>
</dbReference>
<evidence type="ECO:0000256" key="6">
    <source>
        <dbReference type="ARBA" id="ARBA00022491"/>
    </source>
</evidence>
<dbReference type="Gene3D" id="1.10.60.10">
    <property type="entry name" value="Iron dependent repressor, metal binding and dimerisation domain"/>
    <property type="match status" value="1"/>
</dbReference>
<dbReference type="RefSeq" id="WP_059315763.1">
    <property type="nucleotide sequence ID" value="NZ_CP013987.1"/>
</dbReference>
<comment type="subcellular location">
    <subcellularLocation>
        <location evidence="1">Cytoplasm</location>
    </subcellularLocation>
</comment>
<dbReference type="SMART" id="SM00529">
    <property type="entry name" value="HTH_DTXR"/>
    <property type="match status" value="1"/>
</dbReference>
<evidence type="ECO:0000256" key="13">
    <source>
        <dbReference type="ARBA" id="ARBA00032593"/>
    </source>
</evidence>
<keyword evidence="10" id="KW-0804">Transcription</keyword>
<dbReference type="InterPro" id="IPR022689">
    <property type="entry name" value="Iron_dep_repressor"/>
</dbReference>
<dbReference type="Proteomes" id="UP000078356">
    <property type="component" value="Unassembled WGS sequence"/>
</dbReference>
<feature type="domain" description="HTH dtxR-type" evidence="14">
    <location>
        <begin position="29"/>
        <end position="90"/>
    </location>
</feature>
<dbReference type="InterPro" id="IPR001367">
    <property type="entry name" value="Fe_dep_repressor"/>
</dbReference>
<evidence type="ECO:0000256" key="9">
    <source>
        <dbReference type="ARBA" id="ARBA00023159"/>
    </source>
</evidence>
<evidence type="ECO:0000313" key="16">
    <source>
        <dbReference type="EMBL" id="OAN30587.1"/>
    </source>
</evidence>
<accession>A0A0U4PA66</accession>
<name>A0A0U4PA66_9PSED</name>
<evidence type="ECO:0000256" key="1">
    <source>
        <dbReference type="ARBA" id="ARBA00004496"/>
    </source>
</evidence>
<reference evidence="16 18" key="2">
    <citation type="submission" date="2016-04" db="EMBL/GenBank/DDBJ databases">
        <title>Draft Genome Sequences of Staphylococcus capitis Strain H36, S. capitis Strain H65, S. cohnii Strain H62, S. hominis Strain H69, Mycobacterium iranicum Strain H39, Plantibacter sp. Strain H53, Pseudomonas oryzihabitans Strain H72, and Microbacterium sp. Strain H83, isolated from residential settings.</title>
        <authorList>
            <person name="Lymperopoulou D."/>
            <person name="Adams R.I."/>
            <person name="Lindow S."/>
            <person name="Coil D.A."/>
            <person name="Jospin G."/>
            <person name="Eisen J.A."/>
        </authorList>
    </citation>
    <scope>NUCLEOTIDE SEQUENCE [LARGE SCALE GENOMIC DNA]</scope>
    <source>
        <strain evidence="16 18">H72</strain>
    </source>
</reference>
<sequence>MTKDDELLNRLVDPSIHMEGFQQVREAHRQELIEDYVELISDLIRDGGEARQVDIAARIGVAQPTVAKMLKRLAAAGLIVQRPYRGVFLTPEGEALAEASRARHHVVETFLLTLGVDADTARRDAEGMEHHVSEATLEVFRRFIASRQG</sequence>
<keyword evidence="9" id="KW-0010">Activator</keyword>
<dbReference type="PANTHER" id="PTHR33238">
    <property type="entry name" value="IRON (METAL) DEPENDENT REPRESSOR, DTXR FAMILY"/>
    <property type="match status" value="1"/>
</dbReference>
<dbReference type="EMBL" id="CP013987">
    <property type="protein sequence ID" value="ALZ85631.1"/>
    <property type="molecule type" value="Genomic_DNA"/>
</dbReference>
<dbReference type="NCBIfam" id="NF008273">
    <property type="entry name" value="PRK11050.1"/>
    <property type="match status" value="1"/>
</dbReference>
<dbReference type="InterPro" id="IPR036421">
    <property type="entry name" value="Fe_dep_repressor_sf"/>
</dbReference>
<dbReference type="GO" id="GO:0046914">
    <property type="term" value="F:transition metal ion binding"/>
    <property type="evidence" value="ECO:0007669"/>
    <property type="project" value="InterPro"/>
</dbReference>
<protein>
    <recommendedName>
        <fullName evidence="4">Transcriptional regulator MntR</fullName>
    </recommendedName>
    <alternativeName>
        <fullName evidence="13">Manganese transport regulator</fullName>
    </alternativeName>
</protein>
<dbReference type="Gene3D" id="1.10.10.10">
    <property type="entry name" value="Winged helix-like DNA-binding domain superfamily/Winged helix DNA-binding domain"/>
    <property type="match status" value="1"/>
</dbReference>
<dbReference type="InterPro" id="IPR022687">
    <property type="entry name" value="HTH_DTXR"/>
</dbReference>
<dbReference type="AlphaFoldDB" id="A0A0U4PA66"/>
<keyword evidence="7" id="KW-0805">Transcription regulation</keyword>
<evidence type="ECO:0000256" key="7">
    <source>
        <dbReference type="ARBA" id="ARBA00023015"/>
    </source>
</evidence>
<comment type="function">
    <text evidence="12">In the presence of manganese, represses expression of mntH and mntS. Up-regulates expression of mntP.</text>
</comment>
<evidence type="ECO:0000256" key="12">
    <source>
        <dbReference type="ARBA" id="ARBA00025185"/>
    </source>
</evidence>
<dbReference type="PROSITE" id="PS50944">
    <property type="entry name" value="HTH_DTXR"/>
    <property type="match status" value="1"/>
</dbReference>
<dbReference type="GO" id="GO:0003677">
    <property type="term" value="F:DNA binding"/>
    <property type="evidence" value="ECO:0007669"/>
    <property type="project" value="UniProtKB-KW"/>
</dbReference>
<evidence type="ECO:0000256" key="4">
    <source>
        <dbReference type="ARBA" id="ARBA00022386"/>
    </source>
</evidence>
<keyword evidence="6" id="KW-0678">Repressor</keyword>
<keyword evidence="11" id="KW-0464">Manganese</keyword>
<evidence type="ECO:0000259" key="14">
    <source>
        <dbReference type="PROSITE" id="PS50944"/>
    </source>
</evidence>
<organism evidence="15 17">
    <name type="scientific">Pseudomonas oryzihabitans</name>
    <dbReference type="NCBI Taxonomy" id="47885"/>
    <lineage>
        <taxon>Bacteria</taxon>
        <taxon>Pseudomonadati</taxon>
        <taxon>Pseudomonadota</taxon>
        <taxon>Gammaproteobacteria</taxon>
        <taxon>Pseudomonadales</taxon>
        <taxon>Pseudomonadaceae</taxon>
        <taxon>Pseudomonas</taxon>
    </lineage>
</organism>
<evidence type="ECO:0000313" key="18">
    <source>
        <dbReference type="Proteomes" id="UP000078356"/>
    </source>
</evidence>
<dbReference type="Pfam" id="PF02742">
    <property type="entry name" value="Fe_dep_repr_C"/>
    <property type="match status" value="1"/>
</dbReference>
<evidence type="ECO:0000256" key="5">
    <source>
        <dbReference type="ARBA" id="ARBA00022490"/>
    </source>
</evidence>
<dbReference type="Pfam" id="PF01325">
    <property type="entry name" value="Fe_dep_repress"/>
    <property type="match status" value="1"/>
</dbReference>
<evidence type="ECO:0000313" key="17">
    <source>
        <dbReference type="Proteomes" id="UP000064137"/>
    </source>
</evidence>
<gene>
    <name evidence="16" type="ORF">A4V15_15140</name>
    <name evidence="15" type="ORF">APT59_16025</name>
</gene>
<proteinExistence type="inferred from homology"/>
<evidence type="ECO:0000256" key="2">
    <source>
        <dbReference type="ARBA" id="ARBA00007871"/>
    </source>
</evidence>
<dbReference type="OrthoDB" id="9791355at2"/>
<dbReference type="SUPFAM" id="SSF46785">
    <property type="entry name" value="Winged helix' DNA-binding domain"/>
    <property type="match status" value="1"/>
</dbReference>
<dbReference type="PANTHER" id="PTHR33238:SF11">
    <property type="entry name" value="TRANSCRIPTIONAL REGULATOR MNTR"/>
    <property type="match status" value="1"/>
</dbReference>
<dbReference type="GO" id="GO:0003700">
    <property type="term" value="F:DNA-binding transcription factor activity"/>
    <property type="evidence" value="ECO:0007669"/>
    <property type="project" value="InterPro"/>
</dbReference>
<evidence type="ECO:0000313" key="15">
    <source>
        <dbReference type="EMBL" id="ALZ85631.1"/>
    </source>
</evidence>
<dbReference type="EMBL" id="LWCR01000008">
    <property type="protein sequence ID" value="OAN30587.1"/>
    <property type="molecule type" value="Genomic_DNA"/>
</dbReference>
<keyword evidence="8" id="KW-0238">DNA-binding</keyword>
<evidence type="ECO:0000256" key="11">
    <source>
        <dbReference type="ARBA" id="ARBA00023211"/>
    </source>
</evidence>
<dbReference type="KEGG" id="por:APT59_16025"/>
<dbReference type="InterPro" id="IPR050536">
    <property type="entry name" value="DtxR_MntR_Metal-Reg"/>
</dbReference>
<comment type="subunit">
    <text evidence="3">Homodimer.</text>
</comment>
<comment type="similarity">
    <text evidence="2">Belongs to the DtxR/MntR family.</text>
</comment>
<dbReference type="FunFam" id="1.10.10.10:FF:000108">
    <property type="entry name" value="Mn-dependent transcriptional regulator MntR"/>
    <property type="match status" value="1"/>
</dbReference>
<dbReference type="InterPro" id="IPR036390">
    <property type="entry name" value="WH_DNA-bd_sf"/>
</dbReference>
<dbReference type="GO" id="GO:0005737">
    <property type="term" value="C:cytoplasm"/>
    <property type="evidence" value="ECO:0007669"/>
    <property type="project" value="UniProtKB-SubCell"/>
</dbReference>
<evidence type="ECO:0000256" key="8">
    <source>
        <dbReference type="ARBA" id="ARBA00023125"/>
    </source>
</evidence>
<evidence type="ECO:0000256" key="3">
    <source>
        <dbReference type="ARBA" id="ARBA00011738"/>
    </source>
</evidence>
<keyword evidence="5" id="KW-0963">Cytoplasm</keyword>